<keyword evidence="4" id="KW-1185">Reference proteome</keyword>
<proteinExistence type="predicted"/>
<dbReference type="OrthoDB" id="8965954at2"/>
<feature type="domain" description="2TM" evidence="2">
    <location>
        <begin position="11"/>
        <end position="97"/>
    </location>
</feature>
<sequence length="111" mass="13172">MEQENNKAYLKAKKKVETLKAFYNHLAVYCIINLILILIHANVFSKSPVDFTSWGNYVGAFFWGIGLVSHGLYVLYIFYAKQNVFQKWEEKKIQELLNKQDEELNNTQYWE</sequence>
<accession>A0A167HQV5</accession>
<evidence type="ECO:0000313" key="3">
    <source>
        <dbReference type="EMBL" id="OAB78871.1"/>
    </source>
</evidence>
<evidence type="ECO:0000313" key="4">
    <source>
        <dbReference type="Proteomes" id="UP000077013"/>
    </source>
</evidence>
<dbReference type="EMBL" id="LRXL01000037">
    <property type="protein sequence ID" value="OAB78871.1"/>
    <property type="molecule type" value="Genomic_DNA"/>
</dbReference>
<evidence type="ECO:0000259" key="2">
    <source>
        <dbReference type="Pfam" id="PF13239"/>
    </source>
</evidence>
<keyword evidence="1" id="KW-0472">Membrane</keyword>
<dbReference type="Pfam" id="PF13239">
    <property type="entry name" value="2TM"/>
    <property type="match status" value="1"/>
</dbReference>
<protein>
    <recommendedName>
        <fullName evidence="2">2TM domain-containing protein</fullName>
    </recommendedName>
</protein>
<name>A0A167HQV5_9FLAO</name>
<feature type="transmembrane region" description="Helical" evidence="1">
    <location>
        <begin position="61"/>
        <end position="79"/>
    </location>
</feature>
<reference evidence="3 4" key="1">
    <citation type="submission" date="2016-02" db="EMBL/GenBank/DDBJ databases">
        <title>Ulvibacter sp. LPB0005, isolated from Thais luteostoma.</title>
        <authorList>
            <person name="Shin S.-K."/>
            <person name="Yi H."/>
        </authorList>
    </citation>
    <scope>NUCLEOTIDE SEQUENCE [LARGE SCALE GENOMIC DNA]</scope>
    <source>
        <strain evidence="3 4">LPB0005</strain>
    </source>
</reference>
<dbReference type="AlphaFoldDB" id="A0A167HQV5"/>
<dbReference type="RefSeq" id="WP_068592290.1">
    <property type="nucleotide sequence ID" value="NZ_LRXL01000037.1"/>
</dbReference>
<evidence type="ECO:0000256" key="1">
    <source>
        <dbReference type="SAM" id="Phobius"/>
    </source>
</evidence>
<gene>
    <name evidence="3" type="ORF">ULVI_09830</name>
</gene>
<feature type="transmembrane region" description="Helical" evidence="1">
    <location>
        <begin position="21"/>
        <end position="41"/>
    </location>
</feature>
<keyword evidence="1" id="KW-0812">Transmembrane</keyword>
<dbReference type="Proteomes" id="UP000077013">
    <property type="component" value="Unassembled WGS sequence"/>
</dbReference>
<comment type="caution">
    <text evidence="3">The sequence shown here is derived from an EMBL/GenBank/DDBJ whole genome shotgun (WGS) entry which is preliminary data.</text>
</comment>
<dbReference type="InterPro" id="IPR025698">
    <property type="entry name" value="2TM_dom"/>
</dbReference>
<keyword evidence="1" id="KW-1133">Transmembrane helix</keyword>
<organism evidence="3 4">
    <name type="scientific">Cochleicola gelatinilyticus</name>
    <dbReference type="NCBI Taxonomy" id="1763537"/>
    <lineage>
        <taxon>Bacteria</taxon>
        <taxon>Pseudomonadati</taxon>
        <taxon>Bacteroidota</taxon>
        <taxon>Flavobacteriia</taxon>
        <taxon>Flavobacteriales</taxon>
        <taxon>Flavobacteriaceae</taxon>
        <taxon>Cochleicola</taxon>
    </lineage>
</organism>
<dbReference type="STRING" id="1763537.ULVI_09830"/>